<name>A0A8J4PZG7_9MYCE</name>
<organism evidence="3 4">
    <name type="scientific">Polysphondylium violaceum</name>
    <dbReference type="NCBI Taxonomy" id="133409"/>
    <lineage>
        <taxon>Eukaryota</taxon>
        <taxon>Amoebozoa</taxon>
        <taxon>Evosea</taxon>
        <taxon>Eumycetozoa</taxon>
        <taxon>Dictyostelia</taxon>
        <taxon>Dictyosteliales</taxon>
        <taxon>Dictyosteliaceae</taxon>
        <taxon>Polysphondylium</taxon>
    </lineage>
</organism>
<dbReference type="PROSITE" id="PS51421">
    <property type="entry name" value="RAS"/>
    <property type="match status" value="1"/>
</dbReference>
<evidence type="ECO:0000256" key="1">
    <source>
        <dbReference type="ARBA" id="ARBA00022741"/>
    </source>
</evidence>
<dbReference type="Pfam" id="PF00071">
    <property type="entry name" value="Ras"/>
    <property type="match status" value="1"/>
</dbReference>
<dbReference type="PANTHER" id="PTHR47978">
    <property type="match status" value="1"/>
</dbReference>
<evidence type="ECO:0000256" key="2">
    <source>
        <dbReference type="SAM" id="MobiDB-lite"/>
    </source>
</evidence>
<keyword evidence="4" id="KW-1185">Reference proteome</keyword>
<dbReference type="PRINTS" id="PR00449">
    <property type="entry name" value="RASTRNSFRMNG"/>
</dbReference>
<dbReference type="Proteomes" id="UP000695562">
    <property type="component" value="Unassembled WGS sequence"/>
</dbReference>
<dbReference type="AlphaFoldDB" id="A0A8J4PZG7"/>
<dbReference type="FunFam" id="3.40.50.300:FF:000808">
    <property type="entry name" value="Small GTP-binding protein, putative"/>
    <property type="match status" value="1"/>
</dbReference>
<protein>
    <recommendedName>
        <fullName evidence="5">Rab GTPase</fullName>
    </recommendedName>
</protein>
<evidence type="ECO:0000313" key="4">
    <source>
        <dbReference type="Proteomes" id="UP000695562"/>
    </source>
</evidence>
<dbReference type="OrthoDB" id="63533at2759"/>
<sequence length="202" mass="22950">MSYLRNYPQVIVPVKIVIIGTANAGKTSLALRLVKDTFQNESLPTVGAMFLNKFFAFDNYTIKFEIWDTAGQEKFHSLANMYFRGSKIAVVVFDLSDTDSFNKAKIWTREFKTNSNPEEPAIMALVGNKCDLNKATPQSEIDAYVEQEGMLYFEASAKENTNVNNIFRTLADKIPAPQLKQQQQQQQDTIDINKNNKKKKCC</sequence>
<dbReference type="InterPro" id="IPR027417">
    <property type="entry name" value="P-loop_NTPase"/>
</dbReference>
<dbReference type="InterPro" id="IPR005225">
    <property type="entry name" value="Small_GTP-bd"/>
</dbReference>
<reference evidence="3" key="1">
    <citation type="submission" date="2020-01" db="EMBL/GenBank/DDBJ databases">
        <title>Development of genomics and gene disruption for Polysphondylium violaceum indicates a role for the polyketide synthase stlB in stalk morphogenesis.</title>
        <authorList>
            <person name="Narita B."/>
            <person name="Kawabe Y."/>
            <person name="Kin K."/>
            <person name="Saito T."/>
            <person name="Gibbs R."/>
            <person name="Kuspa A."/>
            <person name="Muzny D."/>
            <person name="Queller D."/>
            <person name="Richards S."/>
            <person name="Strassman J."/>
            <person name="Sucgang R."/>
            <person name="Worley K."/>
            <person name="Schaap P."/>
        </authorList>
    </citation>
    <scope>NUCLEOTIDE SEQUENCE</scope>
    <source>
        <strain evidence="3">QSvi11</strain>
    </source>
</reference>
<dbReference type="NCBIfam" id="TIGR00231">
    <property type="entry name" value="small_GTP"/>
    <property type="match status" value="1"/>
</dbReference>
<dbReference type="SMART" id="SM00173">
    <property type="entry name" value="RAS"/>
    <property type="match status" value="1"/>
</dbReference>
<dbReference type="InterPro" id="IPR001806">
    <property type="entry name" value="Small_GTPase"/>
</dbReference>
<feature type="region of interest" description="Disordered" evidence="2">
    <location>
        <begin position="178"/>
        <end position="202"/>
    </location>
</feature>
<dbReference type="SMART" id="SM00175">
    <property type="entry name" value="RAB"/>
    <property type="match status" value="1"/>
</dbReference>
<dbReference type="GO" id="GO:0005525">
    <property type="term" value="F:GTP binding"/>
    <property type="evidence" value="ECO:0007669"/>
    <property type="project" value="InterPro"/>
</dbReference>
<dbReference type="SMART" id="SM00174">
    <property type="entry name" value="RHO"/>
    <property type="match status" value="1"/>
</dbReference>
<comment type="caution">
    <text evidence="3">The sequence shown here is derived from an EMBL/GenBank/DDBJ whole genome shotgun (WGS) entry which is preliminary data.</text>
</comment>
<gene>
    <name evidence="3" type="ORF">CYY_002866</name>
</gene>
<evidence type="ECO:0008006" key="5">
    <source>
        <dbReference type="Google" id="ProtNLM"/>
    </source>
</evidence>
<keyword evidence="1" id="KW-0547">Nucleotide-binding</keyword>
<accession>A0A8J4PZG7</accession>
<dbReference type="EMBL" id="AJWJ01000084">
    <property type="protein sequence ID" value="KAF2075832.1"/>
    <property type="molecule type" value="Genomic_DNA"/>
</dbReference>
<dbReference type="Gene3D" id="3.40.50.300">
    <property type="entry name" value="P-loop containing nucleotide triphosphate hydrolases"/>
    <property type="match status" value="1"/>
</dbReference>
<dbReference type="GO" id="GO:0003924">
    <property type="term" value="F:GTPase activity"/>
    <property type="evidence" value="ECO:0007669"/>
    <property type="project" value="InterPro"/>
</dbReference>
<dbReference type="PROSITE" id="PS51419">
    <property type="entry name" value="RAB"/>
    <property type="match status" value="1"/>
</dbReference>
<proteinExistence type="predicted"/>
<dbReference type="SUPFAM" id="SSF52540">
    <property type="entry name" value="P-loop containing nucleoside triphosphate hydrolases"/>
    <property type="match status" value="1"/>
</dbReference>
<dbReference type="SMART" id="SM00176">
    <property type="entry name" value="RAN"/>
    <property type="match status" value="1"/>
</dbReference>
<evidence type="ECO:0000313" key="3">
    <source>
        <dbReference type="EMBL" id="KAF2075832.1"/>
    </source>
</evidence>